<dbReference type="AlphaFoldDB" id="A0A929BAJ3"/>
<feature type="domain" description="DUF4440" evidence="1">
    <location>
        <begin position="16"/>
        <end position="117"/>
    </location>
</feature>
<dbReference type="InterPro" id="IPR027843">
    <property type="entry name" value="DUF4440"/>
</dbReference>
<keyword evidence="3" id="KW-1185">Reference proteome</keyword>
<name>A0A929BAJ3_9PSEU</name>
<sequence>MSTATTSAPVLDRLGRWAAAEAAGDTRALRDLLTRDFAGIGPYGFVLDRGQWLDRFDSGDLVNEEFAVHDTGVRHLGQDVALVTGLLDQHAAYRGQAHPGRYRFTAILVPDGGAWRLTHVQLSPVPGR</sequence>
<dbReference type="SUPFAM" id="SSF54427">
    <property type="entry name" value="NTF2-like"/>
    <property type="match status" value="1"/>
</dbReference>
<evidence type="ECO:0000313" key="2">
    <source>
        <dbReference type="EMBL" id="MBE9375271.1"/>
    </source>
</evidence>
<dbReference type="RefSeq" id="WP_193928710.1">
    <property type="nucleotide sequence ID" value="NZ_JADEYC010000019.1"/>
</dbReference>
<protein>
    <submittedName>
        <fullName evidence="2">Nuclear transport factor 2 family protein</fullName>
    </submittedName>
</protein>
<dbReference type="Proteomes" id="UP000598360">
    <property type="component" value="Unassembled WGS sequence"/>
</dbReference>
<accession>A0A929BAJ3</accession>
<reference evidence="2" key="1">
    <citation type="submission" date="2020-10" db="EMBL/GenBank/DDBJ databases">
        <title>Diversity and distribution of actinomycetes associated with coral in the coast of Hainan.</title>
        <authorList>
            <person name="Li F."/>
        </authorList>
    </citation>
    <scope>NUCLEOTIDE SEQUENCE</scope>
    <source>
        <strain evidence="2">HNM0983</strain>
    </source>
</reference>
<dbReference type="Pfam" id="PF14534">
    <property type="entry name" value="DUF4440"/>
    <property type="match status" value="1"/>
</dbReference>
<dbReference type="EMBL" id="JADEYC010000019">
    <property type="protein sequence ID" value="MBE9375271.1"/>
    <property type="molecule type" value="Genomic_DNA"/>
</dbReference>
<gene>
    <name evidence="2" type="ORF">IQ251_12535</name>
</gene>
<evidence type="ECO:0000313" key="3">
    <source>
        <dbReference type="Proteomes" id="UP000598360"/>
    </source>
</evidence>
<evidence type="ECO:0000259" key="1">
    <source>
        <dbReference type="Pfam" id="PF14534"/>
    </source>
</evidence>
<dbReference type="Gene3D" id="3.10.450.50">
    <property type="match status" value="1"/>
</dbReference>
<comment type="caution">
    <text evidence="2">The sequence shown here is derived from an EMBL/GenBank/DDBJ whole genome shotgun (WGS) entry which is preliminary data.</text>
</comment>
<dbReference type="InterPro" id="IPR032710">
    <property type="entry name" value="NTF2-like_dom_sf"/>
</dbReference>
<organism evidence="2 3">
    <name type="scientific">Saccharopolyspora montiporae</name>
    <dbReference type="NCBI Taxonomy" id="2781240"/>
    <lineage>
        <taxon>Bacteria</taxon>
        <taxon>Bacillati</taxon>
        <taxon>Actinomycetota</taxon>
        <taxon>Actinomycetes</taxon>
        <taxon>Pseudonocardiales</taxon>
        <taxon>Pseudonocardiaceae</taxon>
        <taxon>Saccharopolyspora</taxon>
    </lineage>
</organism>
<proteinExistence type="predicted"/>